<comment type="caution">
    <text evidence="2">The sequence shown here is derived from an EMBL/GenBank/DDBJ whole genome shotgun (WGS) entry which is preliminary data.</text>
</comment>
<name>A0A106P093_9BURK</name>
<reference evidence="2 3" key="1">
    <citation type="submission" date="2015-11" db="EMBL/GenBank/DDBJ databases">
        <title>Expanding the genomic diversity of Burkholderia species for the development of highly accurate diagnostics.</title>
        <authorList>
            <person name="Sahl J."/>
            <person name="Keim P."/>
            <person name="Wagner D."/>
        </authorList>
    </citation>
    <scope>NUCLEOTIDE SEQUENCE [LARGE SCALE GENOMIC DNA]</scope>
    <source>
        <strain evidence="2 3">MSMB1960WGS</strain>
    </source>
</reference>
<proteinExistence type="predicted"/>
<gene>
    <name evidence="2" type="ORF">WT44_20070</name>
</gene>
<feature type="region of interest" description="Disordered" evidence="1">
    <location>
        <begin position="1"/>
        <end position="62"/>
    </location>
</feature>
<dbReference type="AlphaFoldDB" id="A0A106P093"/>
<accession>A0A106P093</accession>
<dbReference type="EMBL" id="LPHB01000056">
    <property type="protein sequence ID" value="KWA58492.1"/>
    <property type="molecule type" value="Genomic_DNA"/>
</dbReference>
<protein>
    <submittedName>
        <fullName evidence="2">Uncharacterized protein</fullName>
    </submittedName>
</protein>
<dbReference type="Proteomes" id="UP000068603">
    <property type="component" value="Unassembled WGS sequence"/>
</dbReference>
<sequence length="62" mass="6659">MKSSTRRRGPQGPPRVGPVAVPRERPGGPTARANAHDDAMQHASPRAPVRRPKPRPPVRAAP</sequence>
<evidence type="ECO:0000313" key="3">
    <source>
        <dbReference type="Proteomes" id="UP000068603"/>
    </source>
</evidence>
<evidence type="ECO:0000256" key="1">
    <source>
        <dbReference type="SAM" id="MobiDB-lite"/>
    </source>
</evidence>
<organism evidence="2">
    <name type="scientific">Burkholderia stagnalis</name>
    <dbReference type="NCBI Taxonomy" id="1503054"/>
    <lineage>
        <taxon>Bacteria</taxon>
        <taxon>Pseudomonadati</taxon>
        <taxon>Pseudomonadota</taxon>
        <taxon>Betaproteobacteria</taxon>
        <taxon>Burkholderiales</taxon>
        <taxon>Burkholderiaceae</taxon>
        <taxon>Burkholderia</taxon>
        <taxon>Burkholderia cepacia complex</taxon>
    </lineage>
</organism>
<evidence type="ECO:0000313" key="2">
    <source>
        <dbReference type="EMBL" id="KWA58492.1"/>
    </source>
</evidence>